<organism evidence="22">
    <name type="scientific">Roseihalotalea indica</name>
    <dbReference type="NCBI Taxonomy" id="2867963"/>
    <lineage>
        <taxon>Bacteria</taxon>
        <taxon>Pseudomonadati</taxon>
        <taxon>Bacteroidota</taxon>
        <taxon>Cytophagia</taxon>
        <taxon>Cytophagales</taxon>
        <taxon>Catalimonadaceae</taxon>
        <taxon>Roseihalotalea</taxon>
    </lineage>
</organism>
<dbReference type="PANTHER" id="PTHR32282:SF11">
    <property type="entry name" value="PENICILLIN-BINDING PROTEIN 1B"/>
    <property type="match status" value="1"/>
</dbReference>
<keyword evidence="6" id="KW-0121">Carboxypeptidase</keyword>
<evidence type="ECO:0000256" key="16">
    <source>
        <dbReference type="ARBA" id="ARBA00034000"/>
    </source>
</evidence>
<reference evidence="22" key="1">
    <citation type="journal article" date="2023" name="Comput. Struct. Biotechnol. J.">
        <title>Discovery of a novel marine Bacteroidetes with a rich repertoire of carbohydrate-active enzymes.</title>
        <authorList>
            <person name="Chen B."/>
            <person name="Liu G."/>
            <person name="Chen Q."/>
            <person name="Wang H."/>
            <person name="Liu L."/>
            <person name="Tang K."/>
        </authorList>
    </citation>
    <scope>NUCLEOTIDE SEQUENCE</scope>
    <source>
        <strain evidence="22">TK19036</strain>
    </source>
</reference>
<sequence>MQKILKRLRAFLTNERRRLTRRPIGYLATRLSVLALVGLFAVMGLFYAVYAGWFGELPNYSELKSIRNHTASEVYSYDGVLLGRYYIENRTVTTLDKVQPSLVNALVATEDSRFYQHKGVDYRSLARVLVKSILLQNESSGGGSTITQQLAKNLYPREHHGIFTMPVNKIREAMIAHRIENLYPKEEILMLYLNTVPFGGNVYGIEAAARRFFNKSAIDLKTEEAAVLVGMLKATTSYNPRLYAERSQQRRNVVLSQMEKAKYLTVAEEDSLQQLPLEIDYNYISHNTGPAPYFREKLRHELQRWLNEHPKDDGTVYNLYTDGLKVYTTIDSRLQRHAEEAVEGHMKELQKTFLEHWKDRKPWGEDETMIRQAMIKSDRYKRGVAAGKSEEEIHAEFTEPVLMTVFTWDGETEKTMTPLDSIRYYQMFLNAGFLAMRPENGHVKAWVGGIDHKYFKYDHVTAQRQVGSTFKPIVYAAALETGADPCEYISNERRTYPEYKDWSPGNSDGKYDGYYSMKGALAHSVNTVTVELMMNTGIDRVVDLAHQMGVRNDLPDEPSIALGTADLSLYEMLSVYSTFVNRGMNVKPIYVLGIEDQQGNVIAKFNDKPEFTRALSQRTSDMMVEMMKSVVDSGSAQRIRYRYGLQNDIIGKTGTTQSQADGWFIGATPKMVAGAWVGGDNRLVRFRSTSLGQGANTALPIWARFMQSFNKDETFKNLRYATFPPPARSISAALDCDLWRENDRGLLWDLFAKKDGREDQDQEEVDPNRPQDRRPQPTRTPQRKQKVRLKDVLKSIFGGN</sequence>
<evidence type="ECO:0000256" key="9">
    <source>
        <dbReference type="ARBA" id="ARBA00022679"/>
    </source>
</evidence>
<evidence type="ECO:0000256" key="18">
    <source>
        <dbReference type="SAM" id="MobiDB-lite"/>
    </source>
</evidence>
<evidence type="ECO:0000259" key="21">
    <source>
        <dbReference type="Pfam" id="PF00912"/>
    </source>
</evidence>
<dbReference type="GO" id="GO:0071555">
    <property type="term" value="P:cell wall organization"/>
    <property type="evidence" value="ECO:0007669"/>
    <property type="project" value="UniProtKB-KW"/>
</dbReference>
<keyword evidence="8" id="KW-0328">Glycosyltransferase</keyword>
<keyword evidence="14" id="KW-0511">Multifunctional enzyme</keyword>
<evidence type="ECO:0000256" key="6">
    <source>
        <dbReference type="ARBA" id="ARBA00022645"/>
    </source>
</evidence>
<feature type="transmembrane region" description="Helical" evidence="19">
    <location>
        <begin position="27"/>
        <end position="53"/>
    </location>
</feature>
<dbReference type="AlphaFoldDB" id="A0AA49GP80"/>
<dbReference type="Pfam" id="PF00912">
    <property type="entry name" value="Transgly"/>
    <property type="match status" value="1"/>
</dbReference>
<comment type="catalytic activity">
    <reaction evidence="16">
        <text>Preferential cleavage: (Ac)2-L-Lys-D-Ala-|-D-Ala. Also transpeptidation of peptidyl-alanyl moieties that are N-acyl substituents of D-alanine.</text>
        <dbReference type="EC" id="3.4.16.4"/>
    </reaction>
</comment>
<evidence type="ECO:0000313" key="22">
    <source>
        <dbReference type="EMBL" id="WKN37416.1"/>
    </source>
</evidence>
<gene>
    <name evidence="22" type="ORF">K4G66_01670</name>
</gene>
<dbReference type="GO" id="GO:0005886">
    <property type="term" value="C:plasma membrane"/>
    <property type="evidence" value="ECO:0007669"/>
    <property type="project" value="UniProtKB-SubCell"/>
</dbReference>
<dbReference type="GO" id="GO:0008658">
    <property type="term" value="F:penicillin binding"/>
    <property type="evidence" value="ECO:0007669"/>
    <property type="project" value="InterPro"/>
</dbReference>
<comment type="catalytic activity">
    <reaction evidence="17">
        <text>[GlcNAc-(1-&gt;4)-Mur2Ac(oyl-L-Ala-gamma-D-Glu-L-Lys-D-Ala-D-Ala)](n)-di-trans,octa-cis-undecaprenyl diphosphate + beta-D-GlcNAc-(1-&gt;4)-Mur2Ac(oyl-L-Ala-gamma-D-Glu-L-Lys-D-Ala-D-Ala)-di-trans,octa-cis-undecaprenyl diphosphate = [GlcNAc-(1-&gt;4)-Mur2Ac(oyl-L-Ala-gamma-D-Glu-L-Lys-D-Ala-D-Ala)](n+1)-di-trans,octa-cis-undecaprenyl diphosphate + di-trans,octa-cis-undecaprenyl diphosphate + H(+)</text>
        <dbReference type="Rhea" id="RHEA:23708"/>
        <dbReference type="Rhea" id="RHEA-COMP:9602"/>
        <dbReference type="Rhea" id="RHEA-COMP:9603"/>
        <dbReference type="ChEBI" id="CHEBI:15378"/>
        <dbReference type="ChEBI" id="CHEBI:58405"/>
        <dbReference type="ChEBI" id="CHEBI:60033"/>
        <dbReference type="ChEBI" id="CHEBI:78435"/>
        <dbReference type="EC" id="2.4.99.28"/>
    </reaction>
</comment>
<dbReference type="GO" id="GO:0006508">
    <property type="term" value="P:proteolysis"/>
    <property type="evidence" value="ECO:0007669"/>
    <property type="project" value="UniProtKB-KW"/>
</dbReference>
<keyword evidence="5" id="KW-1003">Cell membrane</keyword>
<dbReference type="InterPro" id="IPR001264">
    <property type="entry name" value="Glyco_trans_51"/>
</dbReference>
<comment type="subcellular location">
    <subcellularLocation>
        <location evidence="1">Cell membrane</location>
    </subcellularLocation>
</comment>
<evidence type="ECO:0000256" key="8">
    <source>
        <dbReference type="ARBA" id="ARBA00022676"/>
    </source>
</evidence>
<keyword evidence="11" id="KW-0133">Cell shape</keyword>
<dbReference type="GO" id="GO:0008955">
    <property type="term" value="F:peptidoglycan glycosyltransferase activity"/>
    <property type="evidence" value="ECO:0007669"/>
    <property type="project" value="UniProtKB-EC"/>
</dbReference>
<comment type="similarity">
    <text evidence="3">In the C-terminal section; belongs to the transpeptidase family.</text>
</comment>
<name>A0AA49GP80_9BACT</name>
<comment type="pathway">
    <text evidence="2">Cell wall biogenesis; peptidoglycan biosynthesis.</text>
</comment>
<evidence type="ECO:0000256" key="14">
    <source>
        <dbReference type="ARBA" id="ARBA00023268"/>
    </source>
</evidence>
<dbReference type="SUPFAM" id="SSF53955">
    <property type="entry name" value="Lysozyme-like"/>
    <property type="match status" value="1"/>
</dbReference>
<evidence type="ECO:0000256" key="2">
    <source>
        <dbReference type="ARBA" id="ARBA00004752"/>
    </source>
</evidence>
<dbReference type="InterPro" id="IPR050396">
    <property type="entry name" value="Glycosyltr_51/Transpeptidase"/>
</dbReference>
<keyword evidence="7" id="KW-0645">Protease</keyword>
<keyword evidence="12" id="KW-0573">Peptidoglycan synthesis</keyword>
<dbReference type="GO" id="GO:0008360">
    <property type="term" value="P:regulation of cell shape"/>
    <property type="evidence" value="ECO:0007669"/>
    <property type="project" value="UniProtKB-KW"/>
</dbReference>
<dbReference type="GO" id="GO:0009252">
    <property type="term" value="P:peptidoglycan biosynthetic process"/>
    <property type="evidence" value="ECO:0007669"/>
    <property type="project" value="UniProtKB-KW"/>
</dbReference>
<dbReference type="EMBL" id="CP120682">
    <property type="protein sequence ID" value="WKN37416.1"/>
    <property type="molecule type" value="Genomic_DNA"/>
</dbReference>
<dbReference type="InterPro" id="IPR036950">
    <property type="entry name" value="PBP_transglycosylase"/>
</dbReference>
<feature type="domain" description="Penicillin-binding protein transpeptidase" evidence="20">
    <location>
        <begin position="433"/>
        <end position="670"/>
    </location>
</feature>
<keyword evidence="15" id="KW-0961">Cell wall biogenesis/degradation</keyword>
<evidence type="ECO:0000256" key="3">
    <source>
        <dbReference type="ARBA" id="ARBA00007090"/>
    </source>
</evidence>
<evidence type="ECO:0000256" key="11">
    <source>
        <dbReference type="ARBA" id="ARBA00022960"/>
    </source>
</evidence>
<evidence type="ECO:0000256" key="7">
    <source>
        <dbReference type="ARBA" id="ARBA00022670"/>
    </source>
</evidence>
<evidence type="ECO:0000256" key="12">
    <source>
        <dbReference type="ARBA" id="ARBA00022984"/>
    </source>
</evidence>
<dbReference type="SUPFAM" id="SSF56601">
    <property type="entry name" value="beta-lactamase/transpeptidase-like"/>
    <property type="match status" value="1"/>
</dbReference>
<evidence type="ECO:0000256" key="19">
    <source>
        <dbReference type="SAM" id="Phobius"/>
    </source>
</evidence>
<evidence type="ECO:0000256" key="13">
    <source>
        <dbReference type="ARBA" id="ARBA00023136"/>
    </source>
</evidence>
<keyword evidence="19" id="KW-1133">Transmembrane helix</keyword>
<keyword evidence="13 19" id="KW-0472">Membrane</keyword>
<evidence type="ECO:0000256" key="1">
    <source>
        <dbReference type="ARBA" id="ARBA00004236"/>
    </source>
</evidence>
<feature type="compositionally biased region" description="Basic and acidic residues" evidence="18">
    <location>
        <begin position="766"/>
        <end position="775"/>
    </location>
</feature>
<dbReference type="PANTHER" id="PTHR32282">
    <property type="entry name" value="BINDING PROTEIN TRANSPEPTIDASE, PUTATIVE-RELATED"/>
    <property type="match status" value="1"/>
</dbReference>
<dbReference type="InterPro" id="IPR001460">
    <property type="entry name" value="PCN-bd_Tpept"/>
</dbReference>
<evidence type="ECO:0000256" key="17">
    <source>
        <dbReference type="ARBA" id="ARBA00049902"/>
    </source>
</evidence>
<evidence type="ECO:0000256" key="5">
    <source>
        <dbReference type="ARBA" id="ARBA00022475"/>
    </source>
</evidence>
<feature type="domain" description="Glycosyl transferase family 51" evidence="21">
    <location>
        <begin position="82"/>
        <end position="259"/>
    </location>
</feature>
<evidence type="ECO:0000256" key="10">
    <source>
        <dbReference type="ARBA" id="ARBA00022801"/>
    </source>
</evidence>
<dbReference type="Gene3D" id="3.40.710.10">
    <property type="entry name" value="DD-peptidase/beta-lactamase superfamily"/>
    <property type="match status" value="2"/>
</dbReference>
<evidence type="ECO:0000259" key="20">
    <source>
        <dbReference type="Pfam" id="PF00905"/>
    </source>
</evidence>
<dbReference type="Pfam" id="PF00905">
    <property type="entry name" value="Transpeptidase"/>
    <property type="match status" value="1"/>
</dbReference>
<dbReference type="Gene3D" id="1.10.3810.10">
    <property type="entry name" value="Biosynthetic peptidoglycan transglycosylase-like"/>
    <property type="match status" value="1"/>
</dbReference>
<dbReference type="GO" id="GO:0030288">
    <property type="term" value="C:outer membrane-bounded periplasmic space"/>
    <property type="evidence" value="ECO:0007669"/>
    <property type="project" value="TreeGrafter"/>
</dbReference>
<proteinExistence type="inferred from homology"/>
<keyword evidence="10" id="KW-0378">Hydrolase</keyword>
<accession>A0AA49GP80</accession>
<evidence type="ECO:0000256" key="15">
    <source>
        <dbReference type="ARBA" id="ARBA00023316"/>
    </source>
</evidence>
<dbReference type="GO" id="GO:0009002">
    <property type="term" value="F:serine-type D-Ala-D-Ala carboxypeptidase activity"/>
    <property type="evidence" value="ECO:0007669"/>
    <property type="project" value="UniProtKB-EC"/>
</dbReference>
<keyword evidence="9" id="KW-0808">Transferase</keyword>
<protein>
    <submittedName>
        <fullName evidence="22">Transglycosylase domain-containing protein</fullName>
    </submittedName>
</protein>
<feature type="region of interest" description="Disordered" evidence="18">
    <location>
        <begin position="756"/>
        <end position="790"/>
    </location>
</feature>
<dbReference type="InterPro" id="IPR023346">
    <property type="entry name" value="Lysozyme-like_dom_sf"/>
</dbReference>
<dbReference type="InterPro" id="IPR012338">
    <property type="entry name" value="Beta-lactam/transpept-like"/>
</dbReference>
<evidence type="ECO:0000256" key="4">
    <source>
        <dbReference type="ARBA" id="ARBA00007739"/>
    </source>
</evidence>
<comment type="similarity">
    <text evidence="4">In the N-terminal section; belongs to the glycosyltransferase 51 family.</text>
</comment>
<reference evidence="22" key="2">
    <citation type="journal article" date="2024" name="Antonie Van Leeuwenhoek">
        <title>Roseihalotalea indica gen. nov., sp. nov., a halophilic Bacteroidetes from mesopelagic Southwest Indian Ocean with higher carbohydrate metabolic potential.</title>
        <authorList>
            <person name="Chen B."/>
            <person name="Zhang M."/>
            <person name="Lin D."/>
            <person name="Ye J."/>
            <person name="Tang K."/>
        </authorList>
    </citation>
    <scope>NUCLEOTIDE SEQUENCE</scope>
    <source>
        <strain evidence="22">TK19036</strain>
    </source>
</reference>
<keyword evidence="19" id="KW-0812">Transmembrane</keyword>